<name>W4P7K6_9BACE</name>
<dbReference type="GO" id="GO:0003677">
    <property type="term" value="F:DNA binding"/>
    <property type="evidence" value="ECO:0007669"/>
    <property type="project" value="InterPro"/>
</dbReference>
<reference evidence="1 2" key="1">
    <citation type="journal article" date="2014" name="Genome Announc.">
        <title>Draft Genome Sequences of Three Strains of Bacteroides pyogenes Isolated from a Cat and Swine.</title>
        <authorList>
            <person name="Sakamoto M."/>
            <person name="Oshima K."/>
            <person name="Suda W."/>
            <person name="Kitamura K."/>
            <person name="Iida T."/>
            <person name="Hattori M."/>
            <person name="Ohkuma M."/>
        </authorList>
    </citation>
    <scope>NUCLEOTIDE SEQUENCE [LARGE SCALE GENOMIC DNA]</scope>
    <source>
        <strain evidence="1 2">JCM 6292</strain>
    </source>
</reference>
<protein>
    <submittedName>
        <fullName evidence="1">Recombinational DNA repair protein RecT</fullName>
    </submittedName>
</protein>
<accession>W4P7K6</accession>
<sequence length="222" mass="24807">MQVADPQSVLNSAVIAATLDLPINPNLGFAAIVPYNDRKSGKCIAQFQLMYKGLVELCLRSGQFASLIDEVVYEGQIVKKNKFTGEYIFDEDAKTSNKVIGYMAYFRLVNGFEKTFYMTSEEVTAHAKAYSQSFKSGYGVWKDNFDIMARKTVLKLLLSKYAPKSIEMQRAITFDQAAVKGDLTETNVDEAEIEYIDNESGSDKIKQAAEDAVIQSQQKTLL</sequence>
<comment type="caution">
    <text evidence="1">The sequence shown here is derived from an EMBL/GenBank/DDBJ whole genome shotgun (WGS) entry which is preliminary data.</text>
</comment>
<dbReference type="EMBL" id="BAIQ01000021">
    <property type="protein sequence ID" value="GAE15732.1"/>
    <property type="molecule type" value="Genomic_DNA"/>
</dbReference>
<evidence type="ECO:0000313" key="2">
    <source>
        <dbReference type="Proteomes" id="UP000018861"/>
    </source>
</evidence>
<proteinExistence type="predicted"/>
<dbReference type="Proteomes" id="UP000018861">
    <property type="component" value="Unassembled WGS sequence"/>
</dbReference>
<evidence type="ECO:0000313" key="1">
    <source>
        <dbReference type="EMBL" id="GAE15732.1"/>
    </source>
</evidence>
<dbReference type="AlphaFoldDB" id="W4P7K6"/>
<dbReference type="InterPro" id="IPR004590">
    <property type="entry name" value="ssDNA_annealing_RecT"/>
</dbReference>
<dbReference type="GO" id="GO:0006259">
    <property type="term" value="P:DNA metabolic process"/>
    <property type="evidence" value="ECO:0007669"/>
    <property type="project" value="InterPro"/>
</dbReference>
<dbReference type="Pfam" id="PF03837">
    <property type="entry name" value="RecT"/>
    <property type="match status" value="1"/>
</dbReference>
<dbReference type="InterPro" id="IPR018330">
    <property type="entry name" value="RecT_fam"/>
</dbReference>
<organism evidence="1 2">
    <name type="scientific">Bacteroides pyogenes JCM 6292</name>
    <dbReference type="NCBI Taxonomy" id="1235809"/>
    <lineage>
        <taxon>Bacteria</taxon>
        <taxon>Pseudomonadati</taxon>
        <taxon>Bacteroidota</taxon>
        <taxon>Bacteroidia</taxon>
        <taxon>Bacteroidales</taxon>
        <taxon>Bacteroidaceae</taxon>
        <taxon>Bacteroides</taxon>
    </lineage>
</organism>
<dbReference type="NCBIfam" id="TIGR00616">
    <property type="entry name" value="rect"/>
    <property type="match status" value="1"/>
</dbReference>
<gene>
    <name evidence="1" type="ORF">JCM6292_2055</name>
</gene>